<dbReference type="AlphaFoldDB" id="A0AA38RXD4"/>
<proteinExistence type="predicted"/>
<evidence type="ECO:0000256" key="1">
    <source>
        <dbReference type="SAM" id="MobiDB-lite"/>
    </source>
</evidence>
<evidence type="ECO:0000313" key="3">
    <source>
        <dbReference type="Proteomes" id="UP001174694"/>
    </source>
</evidence>
<organism evidence="2 3">
    <name type="scientific">Pleurostoma richardsiae</name>
    <dbReference type="NCBI Taxonomy" id="41990"/>
    <lineage>
        <taxon>Eukaryota</taxon>
        <taxon>Fungi</taxon>
        <taxon>Dikarya</taxon>
        <taxon>Ascomycota</taxon>
        <taxon>Pezizomycotina</taxon>
        <taxon>Sordariomycetes</taxon>
        <taxon>Sordariomycetidae</taxon>
        <taxon>Calosphaeriales</taxon>
        <taxon>Pleurostomataceae</taxon>
        <taxon>Pleurostoma</taxon>
    </lineage>
</organism>
<sequence>MSSPAQAGPSVPKEKKGVGKLLSRVKTVLKKADPSKRLSTLTSKAGPSTAPAPSEPVAAETTTKPEEPPFEGQRIPRSKIHEERARKLAEKFGLEIKPSEWHSTEGDALRVEKPIRMRVHRKCHLCNSTFGAAKECPKCGHTRCKQCTRSPPKRTEAEKIASRERRAAIIKERAENAPIIADWDISDKKIVLKRPGKAGGQELVHKKPRQRVRRTCHVCQKLFQSGNKTCSNCGHVRCTDCPRDPAKKDKYPYGYPGDEFGPNSIPYYNCHECGTRYPPNPDEGAECSNCSHKRCGDCKRLKPQRVEPEPDPEILKSIEAKLEALKLK</sequence>
<feature type="compositionally biased region" description="Polar residues" evidence="1">
    <location>
        <begin position="37"/>
        <end position="46"/>
    </location>
</feature>
<evidence type="ECO:0000313" key="2">
    <source>
        <dbReference type="EMBL" id="KAJ9154807.1"/>
    </source>
</evidence>
<dbReference type="Proteomes" id="UP001174694">
    <property type="component" value="Unassembled WGS sequence"/>
</dbReference>
<name>A0AA38RXD4_9PEZI</name>
<keyword evidence="3" id="KW-1185">Reference proteome</keyword>
<protein>
    <submittedName>
        <fullName evidence="2">Zinc finger, RING/FYVE/PHD-type</fullName>
    </submittedName>
</protein>
<feature type="region of interest" description="Disordered" evidence="1">
    <location>
        <begin position="1"/>
        <end position="81"/>
    </location>
</feature>
<reference evidence="2" key="1">
    <citation type="submission" date="2022-07" db="EMBL/GenBank/DDBJ databases">
        <title>Fungi with potential for degradation of polypropylene.</title>
        <authorList>
            <person name="Gostincar C."/>
        </authorList>
    </citation>
    <scope>NUCLEOTIDE SEQUENCE</scope>
    <source>
        <strain evidence="2">EXF-13308</strain>
    </source>
</reference>
<comment type="caution">
    <text evidence="2">The sequence shown here is derived from an EMBL/GenBank/DDBJ whole genome shotgun (WGS) entry which is preliminary data.</text>
</comment>
<dbReference type="EMBL" id="JANBVO010000004">
    <property type="protein sequence ID" value="KAJ9154807.1"/>
    <property type="molecule type" value="Genomic_DNA"/>
</dbReference>
<gene>
    <name evidence="2" type="ORF">NKR23_g2534</name>
</gene>
<accession>A0AA38RXD4</accession>